<dbReference type="RefSeq" id="WP_053029581.1">
    <property type="nucleotide sequence ID" value="NZ_CUEE01000003.1"/>
</dbReference>
<sequence>MTLFLIIGILIPVIYVLRLTIKEYTIGLKEMLVTVVLSMIGIAIFTVLGVLISGQDINIATLILASLITGAIWGILLSSIYKLFNYLRHTFRK</sequence>
<comment type="caution">
    <text evidence="2">The sequence shown here is derived from an EMBL/GenBank/DDBJ whole genome shotgun (WGS) entry which is preliminary data.</text>
</comment>
<organism evidence="2 3">
    <name type="scientific">Staphylococcus borealis</name>
    <dbReference type="NCBI Taxonomy" id="2742203"/>
    <lineage>
        <taxon>Bacteria</taxon>
        <taxon>Bacillati</taxon>
        <taxon>Bacillota</taxon>
        <taxon>Bacilli</taxon>
        <taxon>Bacillales</taxon>
        <taxon>Staphylococcaceae</taxon>
        <taxon>Staphylococcus</taxon>
    </lineage>
</organism>
<feature type="transmembrane region" description="Helical" evidence="1">
    <location>
        <begin position="33"/>
        <end position="53"/>
    </location>
</feature>
<evidence type="ECO:0008006" key="4">
    <source>
        <dbReference type="Google" id="ProtNLM"/>
    </source>
</evidence>
<dbReference type="EMBL" id="JABVEG010000003">
    <property type="protein sequence ID" value="NUI82440.1"/>
    <property type="molecule type" value="Genomic_DNA"/>
</dbReference>
<evidence type="ECO:0000313" key="2">
    <source>
        <dbReference type="EMBL" id="NUI82440.1"/>
    </source>
</evidence>
<dbReference type="Proteomes" id="UP000610527">
    <property type="component" value="Unassembled WGS sequence"/>
</dbReference>
<feature type="transmembrane region" description="Helical" evidence="1">
    <location>
        <begin position="59"/>
        <end position="84"/>
    </location>
</feature>
<accession>A0ABX2LTB3</accession>
<gene>
    <name evidence="2" type="ORF">HUN84_06670</name>
</gene>
<protein>
    <recommendedName>
        <fullName evidence="4">MW1603 protein</fullName>
    </recommendedName>
</protein>
<feature type="transmembrane region" description="Helical" evidence="1">
    <location>
        <begin position="6"/>
        <end position="21"/>
    </location>
</feature>
<keyword evidence="1" id="KW-1133">Transmembrane helix</keyword>
<keyword evidence="3" id="KW-1185">Reference proteome</keyword>
<proteinExistence type="predicted"/>
<reference evidence="2 3" key="1">
    <citation type="submission" date="2020-06" db="EMBL/GenBank/DDBJ databases">
        <title>Staphylococcus borealis sp. nov. -A novel member of the Staphylococcaceae family isolated from skin and blood in humans.</title>
        <authorList>
            <person name="Pain M."/>
            <person name="Wolden R."/>
            <person name="Jaen-Luchoro D."/>
            <person name="Salva-Serra F."/>
            <person name="Iglesias B.P."/>
            <person name="Karlsson R."/>
            <person name="Klingenberg C."/>
            <person name="Cavanagh J.P."/>
        </authorList>
    </citation>
    <scope>NUCLEOTIDE SEQUENCE [LARGE SCALE GENOMIC DNA]</scope>
    <source>
        <strain evidence="2 3">58-22</strain>
    </source>
</reference>
<name>A0ABX2LTB3_9STAP</name>
<dbReference type="GeneID" id="74186022"/>
<evidence type="ECO:0000313" key="3">
    <source>
        <dbReference type="Proteomes" id="UP000610527"/>
    </source>
</evidence>
<keyword evidence="1" id="KW-0472">Membrane</keyword>
<evidence type="ECO:0000256" key="1">
    <source>
        <dbReference type="SAM" id="Phobius"/>
    </source>
</evidence>
<keyword evidence="1" id="KW-0812">Transmembrane</keyword>